<feature type="compositionally biased region" description="Basic and acidic residues" evidence="1">
    <location>
        <begin position="1"/>
        <end position="12"/>
    </location>
</feature>
<name>A0A9D4KSK4_DREPO</name>
<reference evidence="2" key="1">
    <citation type="journal article" date="2019" name="bioRxiv">
        <title>The Genome of the Zebra Mussel, Dreissena polymorpha: A Resource for Invasive Species Research.</title>
        <authorList>
            <person name="McCartney M.A."/>
            <person name="Auch B."/>
            <person name="Kono T."/>
            <person name="Mallez S."/>
            <person name="Zhang Y."/>
            <person name="Obille A."/>
            <person name="Becker A."/>
            <person name="Abrahante J.E."/>
            <person name="Garbe J."/>
            <person name="Badalamenti J.P."/>
            <person name="Herman A."/>
            <person name="Mangelson H."/>
            <person name="Liachko I."/>
            <person name="Sullivan S."/>
            <person name="Sone E.D."/>
            <person name="Koren S."/>
            <person name="Silverstein K.A.T."/>
            <person name="Beckman K.B."/>
            <person name="Gohl D.M."/>
        </authorList>
    </citation>
    <scope>NUCLEOTIDE SEQUENCE</scope>
    <source>
        <strain evidence="2">Duluth1</strain>
        <tissue evidence="2">Whole animal</tissue>
    </source>
</reference>
<evidence type="ECO:0000313" key="2">
    <source>
        <dbReference type="EMBL" id="KAH3845318.1"/>
    </source>
</evidence>
<feature type="region of interest" description="Disordered" evidence="1">
    <location>
        <begin position="81"/>
        <end position="100"/>
    </location>
</feature>
<dbReference type="AlphaFoldDB" id="A0A9D4KSK4"/>
<dbReference type="EMBL" id="JAIWYP010000003">
    <property type="protein sequence ID" value="KAH3845318.1"/>
    <property type="molecule type" value="Genomic_DNA"/>
</dbReference>
<feature type="region of interest" description="Disordered" evidence="1">
    <location>
        <begin position="1"/>
        <end position="29"/>
    </location>
</feature>
<accession>A0A9D4KSK4</accession>
<evidence type="ECO:0000313" key="3">
    <source>
        <dbReference type="Proteomes" id="UP000828390"/>
    </source>
</evidence>
<organism evidence="2 3">
    <name type="scientific">Dreissena polymorpha</name>
    <name type="common">Zebra mussel</name>
    <name type="synonym">Mytilus polymorpha</name>
    <dbReference type="NCBI Taxonomy" id="45954"/>
    <lineage>
        <taxon>Eukaryota</taxon>
        <taxon>Metazoa</taxon>
        <taxon>Spiralia</taxon>
        <taxon>Lophotrochozoa</taxon>
        <taxon>Mollusca</taxon>
        <taxon>Bivalvia</taxon>
        <taxon>Autobranchia</taxon>
        <taxon>Heteroconchia</taxon>
        <taxon>Euheterodonta</taxon>
        <taxon>Imparidentia</taxon>
        <taxon>Neoheterodontei</taxon>
        <taxon>Myida</taxon>
        <taxon>Dreissenoidea</taxon>
        <taxon>Dreissenidae</taxon>
        <taxon>Dreissena</taxon>
    </lineage>
</organism>
<comment type="caution">
    <text evidence="2">The sequence shown here is derived from an EMBL/GenBank/DDBJ whole genome shotgun (WGS) entry which is preliminary data.</text>
</comment>
<protein>
    <submittedName>
        <fullName evidence="2">Uncharacterized protein</fullName>
    </submittedName>
</protein>
<evidence type="ECO:0000256" key="1">
    <source>
        <dbReference type="SAM" id="MobiDB-lite"/>
    </source>
</evidence>
<gene>
    <name evidence="2" type="ORF">DPMN_087597</name>
</gene>
<reference evidence="2" key="2">
    <citation type="submission" date="2020-11" db="EMBL/GenBank/DDBJ databases">
        <authorList>
            <person name="McCartney M.A."/>
            <person name="Auch B."/>
            <person name="Kono T."/>
            <person name="Mallez S."/>
            <person name="Becker A."/>
            <person name="Gohl D.M."/>
            <person name="Silverstein K.A.T."/>
            <person name="Koren S."/>
            <person name="Bechman K.B."/>
            <person name="Herman A."/>
            <person name="Abrahante J.E."/>
            <person name="Garbe J."/>
        </authorList>
    </citation>
    <scope>NUCLEOTIDE SEQUENCE</scope>
    <source>
        <strain evidence="2">Duluth1</strain>
        <tissue evidence="2">Whole animal</tissue>
    </source>
</reference>
<proteinExistence type="predicted"/>
<keyword evidence="3" id="KW-1185">Reference proteome</keyword>
<dbReference type="Proteomes" id="UP000828390">
    <property type="component" value="Unassembled WGS sequence"/>
</dbReference>
<sequence length="128" mass="14634">MMACGRFRDDSTMTKGWRKSSKNSTEMQAAQHFSIDRRVTSSGHQWASVKMSALPSHPVQTFPWKDNAEDRKRPPQLTAQLLAHKRPFRRPSNDESWLGLDTSPGTNLCARLCPKARKREVAVKAVRW</sequence>